<sequence>MERQALHDRFITLTWQEQLGNIASTLGKISQQVNIPEQDKLTTFLLREGALMIEWCASNVPADYHLELAGLQKELLAWKESFSETNARQLLALHLSNQRERLLEMSGLLTKGENLAEA</sequence>
<dbReference type="EMBL" id="CP003944">
    <property type="protein sequence ID" value="AFZ49203.1"/>
    <property type="molecule type" value="Genomic_DNA"/>
</dbReference>
<evidence type="ECO:0000313" key="2">
    <source>
        <dbReference type="Proteomes" id="UP000010482"/>
    </source>
</evidence>
<organism evidence="1 2">
    <name type="scientific">Dactylococcopsis salina (strain PCC 8305)</name>
    <name type="common">Myxobactron salinum</name>
    <dbReference type="NCBI Taxonomy" id="13035"/>
    <lineage>
        <taxon>Bacteria</taxon>
        <taxon>Bacillati</taxon>
        <taxon>Cyanobacteriota</taxon>
        <taxon>Cyanophyceae</taxon>
        <taxon>Nodosilineales</taxon>
        <taxon>Cymatolegaceae</taxon>
        <taxon>Dactylococcopsis</taxon>
    </lineage>
</organism>
<dbReference type="KEGG" id="dsl:Dacsa_0414"/>
<accession>K9YT01</accession>
<reference evidence="1" key="1">
    <citation type="submission" date="2012-04" db="EMBL/GenBank/DDBJ databases">
        <title>Finished genome of Dactylococcopsis salina PCC 8305.</title>
        <authorList>
            <consortium name="US DOE Joint Genome Institute"/>
            <person name="Gugger M."/>
            <person name="Coursin T."/>
            <person name="Rippka R."/>
            <person name="Tandeau De Marsac N."/>
            <person name="Huntemann M."/>
            <person name="Wei C.-L."/>
            <person name="Han J."/>
            <person name="Detter J.C."/>
            <person name="Han C."/>
            <person name="Tapia R."/>
            <person name="Daligault H."/>
            <person name="Chen A."/>
            <person name="Krypides N."/>
            <person name="Mavromatis K."/>
            <person name="Markowitz V."/>
            <person name="Szeto E."/>
            <person name="Ivanova N."/>
            <person name="Ovchinnikova G."/>
            <person name="Pagani I."/>
            <person name="Pati A."/>
            <person name="Goodwin L."/>
            <person name="Peters L."/>
            <person name="Pitluck S."/>
            <person name="Woyke T."/>
            <person name="Kerfeld C."/>
        </authorList>
    </citation>
    <scope>NUCLEOTIDE SEQUENCE [LARGE SCALE GENOMIC DNA]</scope>
    <source>
        <strain evidence="1">PCC 8305</strain>
    </source>
</reference>
<evidence type="ECO:0000313" key="1">
    <source>
        <dbReference type="EMBL" id="AFZ49203.1"/>
    </source>
</evidence>
<keyword evidence="2" id="KW-1185">Reference proteome</keyword>
<dbReference type="OrthoDB" id="573799at2"/>
<protein>
    <submittedName>
        <fullName evidence="1">Uncharacterized protein</fullName>
    </submittedName>
</protein>
<dbReference type="RefSeq" id="WP_015228216.1">
    <property type="nucleotide sequence ID" value="NC_019780.1"/>
</dbReference>
<name>K9YT01_DACS8</name>
<dbReference type="Proteomes" id="UP000010482">
    <property type="component" value="Chromosome"/>
</dbReference>
<dbReference type="eggNOG" id="ENOG50345KF">
    <property type="taxonomic scope" value="Bacteria"/>
</dbReference>
<dbReference type="HOGENOM" id="CLU_2069191_0_0_3"/>
<dbReference type="AlphaFoldDB" id="K9YT01"/>
<dbReference type="STRING" id="13035.Dacsa_0414"/>
<proteinExistence type="predicted"/>
<gene>
    <name evidence="1" type="ORF">Dacsa_0414</name>
</gene>